<name>R7Q303_CHOCR</name>
<evidence type="ECO:0000313" key="3">
    <source>
        <dbReference type="Proteomes" id="UP000012073"/>
    </source>
</evidence>
<organism evidence="2 3">
    <name type="scientific">Chondrus crispus</name>
    <name type="common">Carrageen Irish moss</name>
    <name type="synonym">Polymorpha crispa</name>
    <dbReference type="NCBI Taxonomy" id="2769"/>
    <lineage>
        <taxon>Eukaryota</taxon>
        <taxon>Rhodophyta</taxon>
        <taxon>Florideophyceae</taxon>
        <taxon>Rhodymeniophycidae</taxon>
        <taxon>Gigartinales</taxon>
        <taxon>Gigartinaceae</taxon>
        <taxon>Chondrus</taxon>
    </lineage>
</organism>
<dbReference type="GeneID" id="17319654"/>
<dbReference type="Proteomes" id="UP000012073">
    <property type="component" value="Unassembled WGS sequence"/>
</dbReference>
<feature type="region of interest" description="Disordered" evidence="1">
    <location>
        <begin position="1"/>
        <end position="23"/>
    </location>
</feature>
<evidence type="ECO:0000313" key="2">
    <source>
        <dbReference type="EMBL" id="CDF32278.1"/>
    </source>
</evidence>
<dbReference type="KEGG" id="ccp:CHC_T00008042001"/>
<proteinExistence type="predicted"/>
<accession>R7Q303</accession>
<evidence type="ECO:0000256" key="1">
    <source>
        <dbReference type="SAM" id="MobiDB-lite"/>
    </source>
</evidence>
<gene>
    <name evidence="2" type="ORF">CHC_T00008042001</name>
</gene>
<dbReference type="RefSeq" id="XP_005711943.1">
    <property type="nucleotide sequence ID" value="XM_005711886.1"/>
</dbReference>
<keyword evidence="3" id="KW-1185">Reference proteome</keyword>
<dbReference type="Gramene" id="CDF32278">
    <property type="protein sequence ID" value="CDF32278"/>
    <property type="gene ID" value="CHC_T00008042001"/>
</dbReference>
<reference evidence="3" key="1">
    <citation type="journal article" date="2013" name="Proc. Natl. Acad. Sci. U.S.A.">
        <title>Genome structure and metabolic features in the red seaweed Chondrus crispus shed light on evolution of the Archaeplastida.</title>
        <authorList>
            <person name="Collen J."/>
            <person name="Porcel B."/>
            <person name="Carre W."/>
            <person name="Ball S.G."/>
            <person name="Chaparro C."/>
            <person name="Tonon T."/>
            <person name="Barbeyron T."/>
            <person name="Michel G."/>
            <person name="Noel B."/>
            <person name="Valentin K."/>
            <person name="Elias M."/>
            <person name="Artiguenave F."/>
            <person name="Arun A."/>
            <person name="Aury J.M."/>
            <person name="Barbosa-Neto J.F."/>
            <person name="Bothwell J.H."/>
            <person name="Bouget F.Y."/>
            <person name="Brillet L."/>
            <person name="Cabello-Hurtado F."/>
            <person name="Capella-Gutierrez S."/>
            <person name="Charrier B."/>
            <person name="Cladiere L."/>
            <person name="Cock J.M."/>
            <person name="Coelho S.M."/>
            <person name="Colleoni C."/>
            <person name="Czjzek M."/>
            <person name="Da Silva C."/>
            <person name="Delage L."/>
            <person name="Denoeud F."/>
            <person name="Deschamps P."/>
            <person name="Dittami S.M."/>
            <person name="Gabaldon T."/>
            <person name="Gachon C.M."/>
            <person name="Groisillier A."/>
            <person name="Herve C."/>
            <person name="Jabbari K."/>
            <person name="Katinka M."/>
            <person name="Kloareg B."/>
            <person name="Kowalczyk N."/>
            <person name="Labadie K."/>
            <person name="Leblanc C."/>
            <person name="Lopez P.J."/>
            <person name="McLachlan D.H."/>
            <person name="Meslet-Cladiere L."/>
            <person name="Moustafa A."/>
            <person name="Nehr Z."/>
            <person name="Nyvall Collen P."/>
            <person name="Panaud O."/>
            <person name="Partensky F."/>
            <person name="Poulain J."/>
            <person name="Rensing S.A."/>
            <person name="Rousvoal S."/>
            <person name="Samson G."/>
            <person name="Symeonidi A."/>
            <person name="Weissenbach J."/>
            <person name="Zambounis A."/>
            <person name="Wincker P."/>
            <person name="Boyen C."/>
        </authorList>
    </citation>
    <scope>NUCLEOTIDE SEQUENCE [LARGE SCALE GENOMIC DNA]</scope>
    <source>
        <strain evidence="3">cv. Stackhouse</strain>
    </source>
</reference>
<protein>
    <submittedName>
        <fullName evidence="2">Uncharacterized protein</fullName>
    </submittedName>
</protein>
<feature type="compositionally biased region" description="Polar residues" evidence="1">
    <location>
        <begin position="1"/>
        <end position="14"/>
    </location>
</feature>
<sequence>MKTSFLNATTPNTRSPRRATDKGVGRFEGETMMNFNTIFYLLRLSVKSRKRVFWRRVWSYFLNAKISDNAFGKTHIISKIGGM</sequence>
<dbReference type="AlphaFoldDB" id="R7Q303"/>
<dbReference type="EMBL" id="HG001461">
    <property type="protein sequence ID" value="CDF32278.1"/>
    <property type="molecule type" value="Genomic_DNA"/>
</dbReference>